<gene>
    <name evidence="1" type="ORF">OH76DRAFT_475753</name>
</gene>
<dbReference type="Proteomes" id="UP000256964">
    <property type="component" value="Unassembled WGS sequence"/>
</dbReference>
<evidence type="ECO:0008006" key="3">
    <source>
        <dbReference type="Google" id="ProtNLM"/>
    </source>
</evidence>
<sequence>MATARALSLPEIVLEVLEHVFDEPVCERRPLLFALAQVSRIFRDPAVRMLWVDMPNIEPLFRLLSNCEVVPDPVNATATGEDEDGPSYTLKLHCVDRHRTMRSLVSPNTLNEFVPWIFLGQESSGSTRRDVLFPEESR</sequence>
<evidence type="ECO:0000313" key="1">
    <source>
        <dbReference type="EMBL" id="RDX40017.1"/>
    </source>
</evidence>
<accession>A0A371CI99</accession>
<keyword evidence="2" id="KW-1185">Reference proteome</keyword>
<evidence type="ECO:0000313" key="2">
    <source>
        <dbReference type="Proteomes" id="UP000256964"/>
    </source>
</evidence>
<dbReference type="EMBL" id="KZ857599">
    <property type="protein sequence ID" value="RDX40017.1"/>
    <property type="molecule type" value="Genomic_DNA"/>
</dbReference>
<name>A0A371CI99_9APHY</name>
<proteinExistence type="predicted"/>
<organism evidence="1 2">
    <name type="scientific">Lentinus brumalis</name>
    <dbReference type="NCBI Taxonomy" id="2498619"/>
    <lineage>
        <taxon>Eukaryota</taxon>
        <taxon>Fungi</taxon>
        <taxon>Dikarya</taxon>
        <taxon>Basidiomycota</taxon>
        <taxon>Agaricomycotina</taxon>
        <taxon>Agaricomycetes</taxon>
        <taxon>Polyporales</taxon>
        <taxon>Polyporaceae</taxon>
        <taxon>Lentinus</taxon>
    </lineage>
</organism>
<dbReference type="OrthoDB" id="2752977at2759"/>
<reference evidence="1 2" key="1">
    <citation type="journal article" date="2018" name="Biotechnol. Biofuels">
        <title>Integrative visual omics of the white-rot fungus Polyporus brumalis exposes the biotechnological potential of its oxidative enzymes for delignifying raw plant biomass.</title>
        <authorList>
            <person name="Miyauchi S."/>
            <person name="Rancon A."/>
            <person name="Drula E."/>
            <person name="Hage H."/>
            <person name="Chaduli D."/>
            <person name="Favel A."/>
            <person name="Grisel S."/>
            <person name="Henrissat B."/>
            <person name="Herpoel-Gimbert I."/>
            <person name="Ruiz-Duenas F.J."/>
            <person name="Chevret D."/>
            <person name="Hainaut M."/>
            <person name="Lin J."/>
            <person name="Wang M."/>
            <person name="Pangilinan J."/>
            <person name="Lipzen A."/>
            <person name="Lesage-Meessen L."/>
            <person name="Navarro D."/>
            <person name="Riley R."/>
            <person name="Grigoriev I.V."/>
            <person name="Zhou S."/>
            <person name="Raouche S."/>
            <person name="Rosso M.N."/>
        </authorList>
    </citation>
    <scope>NUCLEOTIDE SEQUENCE [LARGE SCALE GENOMIC DNA]</scope>
    <source>
        <strain evidence="1 2">BRFM 1820</strain>
    </source>
</reference>
<protein>
    <recommendedName>
        <fullName evidence="3">F-box domain-containing protein</fullName>
    </recommendedName>
</protein>
<dbReference type="AlphaFoldDB" id="A0A371CI99"/>